<sequence length="420" mass="48631">MSKTRFITELNSILNKVDNSNLLLIGDMNIENVAIHYLDSPCEKGLISCINQYTRVAKKGDLITKSCIDHIFVRCMSSFSDTIQTAVIQENLADHYITACAFVSDRTNTINPTTRLRDELHQANWCDVLSQRTPDEIYCNLKDKFNCIYNKCRQIKVVNTNNRNKHCKWIDKRALFMSKQKQKLYRIWKKEQTMENKIIYNSYRNKTNMYINYIKNKYYKKLIEKHFTDSKLWKIINELSGKSSPSIEDVVHKYFSIPDVALANKFAQEFSSNLKNLGITCCHPILPTLSPECLEGSIIATNEYLIYVNNMCRLFKHGSVYQFADDTCIVVADTDIKIAERKLQENFDAMCQWSHNVGLAINAQKTKFQTFNARVGTFRTFPTGGKTALASKAYFHRTMKTCQVAPSQLMTHNNRRTRDN</sequence>
<evidence type="ECO:0000313" key="1">
    <source>
        <dbReference type="EMBL" id="VVD04277.1"/>
    </source>
</evidence>
<gene>
    <name evidence="1" type="ORF">LSINAPIS_LOCUS14068</name>
</gene>
<reference evidence="1 2" key="1">
    <citation type="submission" date="2017-07" db="EMBL/GenBank/DDBJ databases">
        <authorList>
            <person name="Talla V."/>
            <person name="Backstrom N."/>
        </authorList>
    </citation>
    <scope>NUCLEOTIDE SEQUENCE [LARGE SCALE GENOMIC DNA]</scope>
</reference>
<accession>A0A5E4R1P7</accession>
<dbReference type="Proteomes" id="UP000324832">
    <property type="component" value="Unassembled WGS sequence"/>
</dbReference>
<dbReference type="AlphaFoldDB" id="A0A5E4R1P7"/>
<organism evidence="1 2">
    <name type="scientific">Leptidea sinapis</name>
    <dbReference type="NCBI Taxonomy" id="189913"/>
    <lineage>
        <taxon>Eukaryota</taxon>
        <taxon>Metazoa</taxon>
        <taxon>Ecdysozoa</taxon>
        <taxon>Arthropoda</taxon>
        <taxon>Hexapoda</taxon>
        <taxon>Insecta</taxon>
        <taxon>Pterygota</taxon>
        <taxon>Neoptera</taxon>
        <taxon>Endopterygota</taxon>
        <taxon>Lepidoptera</taxon>
        <taxon>Glossata</taxon>
        <taxon>Ditrysia</taxon>
        <taxon>Papilionoidea</taxon>
        <taxon>Pieridae</taxon>
        <taxon>Dismorphiinae</taxon>
        <taxon>Leptidea</taxon>
    </lineage>
</organism>
<proteinExistence type="predicted"/>
<keyword evidence="2" id="KW-1185">Reference proteome</keyword>
<protein>
    <recommendedName>
        <fullName evidence="3">Reverse transcriptase domain-containing protein</fullName>
    </recommendedName>
</protein>
<evidence type="ECO:0008006" key="3">
    <source>
        <dbReference type="Google" id="ProtNLM"/>
    </source>
</evidence>
<name>A0A5E4R1P7_9NEOP</name>
<dbReference type="EMBL" id="FZQP02006850">
    <property type="protein sequence ID" value="VVD04277.1"/>
    <property type="molecule type" value="Genomic_DNA"/>
</dbReference>
<evidence type="ECO:0000313" key="2">
    <source>
        <dbReference type="Proteomes" id="UP000324832"/>
    </source>
</evidence>